<dbReference type="GO" id="GO:0016020">
    <property type="term" value="C:membrane"/>
    <property type="evidence" value="ECO:0007669"/>
    <property type="project" value="UniProtKB-SubCell"/>
</dbReference>
<name>A0A839N4I7_9MICO</name>
<feature type="transmembrane region" description="Helical" evidence="7">
    <location>
        <begin position="118"/>
        <end position="140"/>
    </location>
</feature>
<evidence type="ECO:0000256" key="2">
    <source>
        <dbReference type="ARBA" id="ARBA00006464"/>
    </source>
</evidence>
<proteinExistence type="inferred from homology"/>
<accession>A0A839N4I7</accession>
<dbReference type="Pfam" id="PF02397">
    <property type="entry name" value="Bac_transf"/>
    <property type="match status" value="1"/>
</dbReference>
<feature type="domain" description="Bacterial sugar transferase" evidence="8">
    <location>
        <begin position="314"/>
        <end position="502"/>
    </location>
</feature>
<dbReference type="EMBL" id="JACHVQ010000001">
    <property type="protein sequence ID" value="MBB2890135.1"/>
    <property type="molecule type" value="Genomic_DNA"/>
</dbReference>
<evidence type="ECO:0000256" key="5">
    <source>
        <dbReference type="ARBA" id="ARBA00022989"/>
    </source>
</evidence>
<dbReference type="Proteomes" id="UP000559182">
    <property type="component" value="Unassembled WGS sequence"/>
</dbReference>
<feature type="transmembrane region" description="Helical" evidence="7">
    <location>
        <begin position="49"/>
        <end position="71"/>
    </location>
</feature>
<reference evidence="9 10" key="1">
    <citation type="submission" date="2020-08" db="EMBL/GenBank/DDBJ databases">
        <title>Sequencing the genomes of 1000 actinobacteria strains.</title>
        <authorList>
            <person name="Klenk H.-P."/>
        </authorList>
    </citation>
    <scope>NUCLEOTIDE SEQUENCE [LARGE SCALE GENOMIC DNA]</scope>
    <source>
        <strain evidence="9 10">DSM 105369</strain>
    </source>
</reference>
<evidence type="ECO:0000256" key="1">
    <source>
        <dbReference type="ARBA" id="ARBA00004141"/>
    </source>
</evidence>
<keyword evidence="10" id="KW-1185">Reference proteome</keyword>
<dbReference type="InterPro" id="IPR017475">
    <property type="entry name" value="EPS_sugar_tfrase"/>
</dbReference>
<comment type="subcellular location">
    <subcellularLocation>
        <location evidence="1">Membrane</location>
        <topology evidence="1">Multi-pass membrane protein</topology>
    </subcellularLocation>
</comment>
<evidence type="ECO:0000256" key="4">
    <source>
        <dbReference type="ARBA" id="ARBA00022692"/>
    </source>
</evidence>
<gene>
    <name evidence="9" type="ORF">FHU39_000119</name>
</gene>
<feature type="transmembrane region" description="Helical" evidence="7">
    <location>
        <begin position="320"/>
        <end position="340"/>
    </location>
</feature>
<protein>
    <submittedName>
        <fullName evidence="9">Exopolysaccharide biosynthesis polyprenyl glycosylphosphotransferase</fullName>
    </submittedName>
</protein>
<evidence type="ECO:0000313" key="9">
    <source>
        <dbReference type="EMBL" id="MBB2890135.1"/>
    </source>
</evidence>
<dbReference type="PANTHER" id="PTHR30576">
    <property type="entry name" value="COLANIC BIOSYNTHESIS UDP-GLUCOSE LIPID CARRIER TRANSFERASE"/>
    <property type="match status" value="1"/>
</dbReference>
<evidence type="ECO:0000313" key="10">
    <source>
        <dbReference type="Proteomes" id="UP000559182"/>
    </source>
</evidence>
<evidence type="ECO:0000256" key="3">
    <source>
        <dbReference type="ARBA" id="ARBA00022679"/>
    </source>
</evidence>
<evidence type="ECO:0000256" key="6">
    <source>
        <dbReference type="ARBA" id="ARBA00023136"/>
    </source>
</evidence>
<dbReference type="Pfam" id="PF13727">
    <property type="entry name" value="CoA_binding_3"/>
    <property type="match status" value="1"/>
</dbReference>
<evidence type="ECO:0000256" key="7">
    <source>
        <dbReference type="SAM" id="Phobius"/>
    </source>
</evidence>
<evidence type="ECO:0000259" key="8">
    <source>
        <dbReference type="Pfam" id="PF02397"/>
    </source>
</evidence>
<sequence>MTSNVDASLVQVATRQGDVGVWQPEVGLARSVDSAWPLAGRTSDWTRSYVFAAVISDAMCALMCGAVAVVVSGAAPLHHQFPVPYLVILLLSPFAWVAMVAACHGYERRFLGVGAEEYRALVSAAVRLLALSAFVSYALYTGRPYLSRFFVLVYFPALLGAALLARYVLRKRLHRARARGVACHRAVVVGRDHAVEDLINDLHRDSAHGLSAVAVCTEALDHVGGVRREGSVRDAVEVARRCAADVVVVASPSDLDGIALRRLSWELDDLGIELIVSPGVVEVTGPRMSVRPAANLSLLHIERPALRGLHALTKTVFDRLVAGLLILGLTPVLLVVALLIKCRDGGAVFFRQTRVGIDGQDFTMLKFRSMVPNAEARLAELRADADDGNGVLFKLRDDPRVTAIGKVLRRYSLDELPQLINVIRGDMSIVGPRPPLRSEVDEYGSDAVRRLRVKPGLTGLWQVSGRSDLSWDESLRLDLRYVDNWSMLLDLQILWRTTRAVLGGAGAY</sequence>
<dbReference type="PANTHER" id="PTHR30576:SF10">
    <property type="entry name" value="SLL5057 PROTEIN"/>
    <property type="match status" value="1"/>
</dbReference>
<dbReference type="NCBIfam" id="TIGR03025">
    <property type="entry name" value="EPS_sugtrans"/>
    <property type="match status" value="1"/>
</dbReference>
<organism evidence="9 10">
    <name type="scientific">Flexivirga oryzae</name>
    <dbReference type="NCBI Taxonomy" id="1794944"/>
    <lineage>
        <taxon>Bacteria</taxon>
        <taxon>Bacillati</taxon>
        <taxon>Actinomycetota</taxon>
        <taxon>Actinomycetes</taxon>
        <taxon>Micrococcales</taxon>
        <taxon>Dermacoccaceae</taxon>
        <taxon>Flexivirga</taxon>
    </lineage>
</organism>
<keyword evidence="6 7" id="KW-0472">Membrane</keyword>
<keyword evidence="4 7" id="KW-0812">Transmembrane</keyword>
<keyword evidence="3 9" id="KW-0808">Transferase</keyword>
<comment type="caution">
    <text evidence="9">The sequence shown here is derived from an EMBL/GenBank/DDBJ whole genome shotgun (WGS) entry which is preliminary data.</text>
</comment>
<feature type="transmembrane region" description="Helical" evidence="7">
    <location>
        <begin position="83"/>
        <end position="106"/>
    </location>
</feature>
<comment type="similarity">
    <text evidence="2">Belongs to the bacterial sugar transferase family.</text>
</comment>
<keyword evidence="5 7" id="KW-1133">Transmembrane helix</keyword>
<dbReference type="AlphaFoldDB" id="A0A839N4I7"/>
<dbReference type="RefSeq" id="WP_246336122.1">
    <property type="nucleotide sequence ID" value="NZ_JACHVQ010000001.1"/>
</dbReference>
<dbReference type="InterPro" id="IPR003362">
    <property type="entry name" value="Bact_transf"/>
</dbReference>
<feature type="transmembrane region" description="Helical" evidence="7">
    <location>
        <begin position="146"/>
        <end position="169"/>
    </location>
</feature>
<dbReference type="GO" id="GO:0016780">
    <property type="term" value="F:phosphotransferase activity, for other substituted phosphate groups"/>
    <property type="evidence" value="ECO:0007669"/>
    <property type="project" value="TreeGrafter"/>
</dbReference>